<gene>
    <name evidence="1" type="ORF">PG993_008427</name>
</gene>
<dbReference type="PANTHER" id="PTHR38797">
    <property type="entry name" value="NUCLEAR PORE COMPLEX PROTEIN NUP85-RELATED"/>
    <property type="match status" value="1"/>
</dbReference>
<dbReference type="InterPro" id="IPR022085">
    <property type="entry name" value="OpdG"/>
</dbReference>
<accession>A0ABR1T0B1</accession>
<protein>
    <submittedName>
        <fullName evidence="1">Uncharacterized protein</fullName>
    </submittedName>
</protein>
<dbReference type="EMBL" id="JAQQWK010000006">
    <property type="protein sequence ID" value="KAK8040016.1"/>
    <property type="molecule type" value="Genomic_DNA"/>
</dbReference>
<dbReference type="Proteomes" id="UP001444661">
    <property type="component" value="Unassembled WGS sequence"/>
</dbReference>
<keyword evidence="2" id="KW-1185">Reference proteome</keyword>
<organism evidence="1 2">
    <name type="scientific">Apiospora rasikravindrae</name>
    <dbReference type="NCBI Taxonomy" id="990691"/>
    <lineage>
        <taxon>Eukaryota</taxon>
        <taxon>Fungi</taxon>
        <taxon>Dikarya</taxon>
        <taxon>Ascomycota</taxon>
        <taxon>Pezizomycotina</taxon>
        <taxon>Sordariomycetes</taxon>
        <taxon>Xylariomycetidae</taxon>
        <taxon>Amphisphaeriales</taxon>
        <taxon>Apiosporaceae</taxon>
        <taxon>Apiospora</taxon>
    </lineage>
</organism>
<evidence type="ECO:0000313" key="2">
    <source>
        <dbReference type="Proteomes" id="UP001444661"/>
    </source>
</evidence>
<dbReference type="InterPro" id="IPR053204">
    <property type="entry name" value="Oxopyrrolidines_Biosynth-assoc"/>
</dbReference>
<comment type="caution">
    <text evidence="1">The sequence shown here is derived from an EMBL/GenBank/DDBJ whole genome shotgun (WGS) entry which is preliminary data.</text>
</comment>
<dbReference type="Pfam" id="PF12311">
    <property type="entry name" value="DUF3632"/>
    <property type="match status" value="1"/>
</dbReference>
<sequence>MDADVPLAEIDARVAKERCAKALSKYLRTEEPVSLEKTCFEIIKILPGRSDAPPQESVERTAMWHVFVDAAEMIPYNHPFQAKLVRLAAALRYSPKTGQALRWVSPLRDEGLDEPAKLERARRWVNINAFYANMYHFGWYAHPDYCHEVLDLAFGSSHRADAAWHDAHVCAAAQWIIYSGQSMSQEVLNPSEFQELGDRPLRLSLAHWRYCKEGFRGAGNDIERPDETRFLAARAANLMDCLEENMLPVLGQSVGPPDTVEERFLARMRNMEYDGTKPDEIGRRF</sequence>
<proteinExistence type="predicted"/>
<name>A0ABR1T0B1_9PEZI</name>
<evidence type="ECO:0000313" key="1">
    <source>
        <dbReference type="EMBL" id="KAK8040016.1"/>
    </source>
</evidence>
<reference evidence="1 2" key="1">
    <citation type="submission" date="2023-01" db="EMBL/GenBank/DDBJ databases">
        <title>Analysis of 21 Apiospora genomes using comparative genomics revels a genus with tremendous synthesis potential of carbohydrate active enzymes and secondary metabolites.</title>
        <authorList>
            <person name="Sorensen T."/>
        </authorList>
    </citation>
    <scope>NUCLEOTIDE SEQUENCE [LARGE SCALE GENOMIC DNA]</scope>
    <source>
        <strain evidence="1 2">CBS 33761</strain>
    </source>
</reference>
<dbReference type="PANTHER" id="PTHR38797:SF4">
    <property type="entry name" value="NUCLEAR PORE COMPLEX PROTEIN NUP85"/>
    <property type="match status" value="1"/>
</dbReference>